<dbReference type="STRING" id="4781.A0A0P1AAS0"/>
<dbReference type="OrthoDB" id="771136at2759"/>
<protein>
    <submittedName>
        <fullName evidence="6">Aspartyl protease family</fullName>
    </submittedName>
</protein>
<keyword evidence="4" id="KW-0378">Hydrolase</keyword>
<feature type="domain" description="Peptidase A1" evidence="5">
    <location>
        <begin position="83"/>
        <end position="194"/>
    </location>
</feature>
<dbReference type="InterPro" id="IPR021109">
    <property type="entry name" value="Peptidase_aspartic_dom_sf"/>
</dbReference>
<dbReference type="PRINTS" id="PR00792">
    <property type="entry name" value="PEPSIN"/>
</dbReference>
<dbReference type="PANTHER" id="PTHR47966:SF51">
    <property type="entry name" value="BETA-SITE APP-CLEAVING ENZYME, ISOFORM A-RELATED"/>
    <property type="match status" value="1"/>
</dbReference>
<dbReference type="PROSITE" id="PS51767">
    <property type="entry name" value="PEPTIDASE_A1"/>
    <property type="match status" value="1"/>
</dbReference>
<evidence type="ECO:0000256" key="2">
    <source>
        <dbReference type="ARBA" id="ARBA00022670"/>
    </source>
</evidence>
<evidence type="ECO:0000256" key="3">
    <source>
        <dbReference type="ARBA" id="ARBA00022750"/>
    </source>
</evidence>
<name>A0A0P1AAS0_PLAHL</name>
<dbReference type="PROSITE" id="PS00141">
    <property type="entry name" value="ASP_PROTEASE"/>
    <property type="match status" value="1"/>
</dbReference>
<keyword evidence="3 4" id="KW-0064">Aspartyl protease</keyword>
<dbReference type="SUPFAM" id="SSF50630">
    <property type="entry name" value="Acid proteases"/>
    <property type="match status" value="1"/>
</dbReference>
<proteinExistence type="inferred from homology"/>
<dbReference type="RefSeq" id="XP_024574006.1">
    <property type="nucleotide sequence ID" value="XM_024722984.1"/>
</dbReference>
<dbReference type="PANTHER" id="PTHR47966">
    <property type="entry name" value="BETA-SITE APP-CLEAVING ENZYME, ISOFORM A-RELATED"/>
    <property type="match status" value="1"/>
</dbReference>
<dbReference type="FunFam" id="2.40.70.10:FF:000008">
    <property type="entry name" value="Cathepsin D"/>
    <property type="match status" value="1"/>
</dbReference>
<sequence length="415" mass="45419">MRVSLMPLFALLNSKSAADVEPLRVSLSRRIPSITALPSKAVTNHVSLNTTLAAFKLVTQDAAQPPLPRGKRVRMQNFGNVQYIGSVGFGNPPQYLDVVFDTGSSDTWIPGTNCDSCGSHHQFNSQQSTTFLNTAKKFYDVYGSGSVTGTVVLDTVTISELTVTNARFGVIEHESDRLQGFLADGIFGLGFEGLAHISRPTVFAALAVSCILGGTSLISIPATQFDQIVKKITHGLNCDGIDCVGVGAANFPVLEFGMEPDNIFLLQPEDYVFCSDWGECTLQIQSTTDEWWILGDVFIKTYYTLFDAERMRIGFACNGDVCQGGRGNIYGDNGEGSAFVAWEHAFLLSSCFAAACMFLFVFLLNQQGEESQDIDLRYPPQIFHLHDPKRPLLYDEGESQRYYASSPSSITAVVR</sequence>
<evidence type="ECO:0000313" key="7">
    <source>
        <dbReference type="Proteomes" id="UP000054928"/>
    </source>
</evidence>
<evidence type="ECO:0000256" key="1">
    <source>
        <dbReference type="ARBA" id="ARBA00007447"/>
    </source>
</evidence>
<evidence type="ECO:0000259" key="5">
    <source>
        <dbReference type="PROSITE" id="PS51767"/>
    </source>
</evidence>
<organism evidence="6 7">
    <name type="scientific">Plasmopara halstedii</name>
    <name type="common">Downy mildew of sunflower</name>
    <dbReference type="NCBI Taxonomy" id="4781"/>
    <lineage>
        <taxon>Eukaryota</taxon>
        <taxon>Sar</taxon>
        <taxon>Stramenopiles</taxon>
        <taxon>Oomycota</taxon>
        <taxon>Peronosporomycetes</taxon>
        <taxon>Peronosporales</taxon>
        <taxon>Peronosporaceae</taxon>
        <taxon>Plasmopara</taxon>
    </lineage>
</organism>
<dbReference type="GO" id="GO:0006508">
    <property type="term" value="P:proteolysis"/>
    <property type="evidence" value="ECO:0007669"/>
    <property type="project" value="UniProtKB-KW"/>
</dbReference>
<keyword evidence="2 4" id="KW-0645">Protease</keyword>
<dbReference type="InterPro" id="IPR033121">
    <property type="entry name" value="PEPTIDASE_A1"/>
</dbReference>
<dbReference type="EMBL" id="CCYD01000288">
    <property type="protein sequence ID" value="CEG37637.1"/>
    <property type="molecule type" value="Genomic_DNA"/>
</dbReference>
<dbReference type="InterPro" id="IPR034164">
    <property type="entry name" value="Pepsin-like_dom"/>
</dbReference>
<dbReference type="GeneID" id="36400470"/>
<accession>A0A0P1AAS0</accession>
<reference evidence="7" key="1">
    <citation type="submission" date="2014-09" db="EMBL/GenBank/DDBJ databases">
        <authorList>
            <person name="Sharma Rahul"/>
            <person name="Thines Marco"/>
        </authorList>
    </citation>
    <scope>NUCLEOTIDE SEQUENCE [LARGE SCALE GENOMIC DNA]</scope>
</reference>
<dbReference type="Pfam" id="PF00026">
    <property type="entry name" value="Asp"/>
    <property type="match status" value="2"/>
</dbReference>
<dbReference type="CDD" id="cd05471">
    <property type="entry name" value="pepsin_like"/>
    <property type="match status" value="1"/>
</dbReference>
<dbReference type="InterPro" id="IPR001461">
    <property type="entry name" value="Aspartic_peptidase_A1"/>
</dbReference>
<dbReference type="AlphaFoldDB" id="A0A0P1AAS0"/>
<dbReference type="GO" id="GO:0004190">
    <property type="term" value="F:aspartic-type endopeptidase activity"/>
    <property type="evidence" value="ECO:0007669"/>
    <property type="project" value="UniProtKB-KW"/>
</dbReference>
<dbReference type="Gene3D" id="2.40.70.10">
    <property type="entry name" value="Acid Proteases"/>
    <property type="match status" value="2"/>
</dbReference>
<keyword evidence="7" id="KW-1185">Reference proteome</keyword>
<evidence type="ECO:0000256" key="4">
    <source>
        <dbReference type="RuleBase" id="RU000454"/>
    </source>
</evidence>
<dbReference type="InterPro" id="IPR001969">
    <property type="entry name" value="Aspartic_peptidase_AS"/>
</dbReference>
<evidence type="ECO:0000313" key="6">
    <source>
        <dbReference type="EMBL" id="CEG37637.1"/>
    </source>
</evidence>
<dbReference type="Proteomes" id="UP000054928">
    <property type="component" value="Unassembled WGS sequence"/>
</dbReference>
<comment type="similarity">
    <text evidence="1 4">Belongs to the peptidase A1 family.</text>
</comment>